<evidence type="ECO:0000313" key="1">
    <source>
        <dbReference type="EMBL" id="DAZ90716.1"/>
    </source>
</evidence>
<accession>A0A9N6YJE2</accession>
<name>A0A9N6YJE2_9RHAB</name>
<dbReference type="EMBL" id="BK061767">
    <property type="protein sequence ID" value="DAZ90716.1"/>
    <property type="molecule type" value="Viral_cRNA"/>
</dbReference>
<proteinExistence type="predicted"/>
<sequence>MEITLSFNESVILSLSKCLNPYSHLYPMGEMDFSNTERVGIQLSSFIIECSKEFDMHLGKVSTIDNCAFCDITNREKVKCINLKTVVNICADPRVKIFTTEDFEDLKALKRSTERICISCSKRILFNKNPKQSFHMVFNERIPKIIVEEDISRQFFMDEEVSFYYESFCDDV</sequence>
<reference evidence="1" key="1">
    <citation type="journal article" date="2022" name="bioRxiv">
        <title>Unlocking the hidden genetic diversity of varicosaviruses, the neglected plant rhabdoviruses.</title>
        <authorList>
            <person name="Bejerman N."/>
            <person name="Dietzgen R.G."/>
            <person name="Debat H."/>
        </authorList>
    </citation>
    <scope>NUCLEOTIDE SEQUENCE</scope>
</reference>
<organism evidence="1">
    <name type="scientific">Erysimum virus 1</name>
    <dbReference type="NCBI Taxonomy" id="2977967"/>
    <lineage>
        <taxon>Viruses</taxon>
        <taxon>Riboviria</taxon>
        <taxon>Orthornavirae</taxon>
        <taxon>Negarnaviricota</taxon>
        <taxon>Haploviricotina</taxon>
        <taxon>Monjiviricetes</taxon>
        <taxon>Mononegavirales</taxon>
        <taxon>Rhabdoviridae</taxon>
        <taxon>Betarhabdovirinae</taxon>
        <taxon>Varicosavirus</taxon>
        <taxon>Varicosavirus erysimi</taxon>
    </lineage>
</organism>
<protein>
    <submittedName>
        <fullName evidence="1">Protein 3</fullName>
    </submittedName>
</protein>